<dbReference type="Pfam" id="PF14258">
    <property type="entry name" value="DUF4350"/>
    <property type="match status" value="1"/>
</dbReference>
<dbReference type="InterPro" id="IPR025646">
    <property type="entry name" value="DUF4350"/>
</dbReference>
<feature type="transmembrane region" description="Helical" evidence="1">
    <location>
        <begin position="25"/>
        <end position="43"/>
    </location>
</feature>
<evidence type="ECO:0000313" key="4">
    <source>
        <dbReference type="Proteomes" id="UP000744032"/>
    </source>
</evidence>
<evidence type="ECO:0000313" key="3">
    <source>
        <dbReference type="EMBL" id="NKQ29177.1"/>
    </source>
</evidence>
<keyword evidence="1" id="KW-1133">Transmembrane helix</keyword>
<keyword evidence="1" id="KW-0812">Transmembrane</keyword>
<feature type="domain" description="DUF4350" evidence="2">
    <location>
        <begin position="54"/>
        <end position="150"/>
    </location>
</feature>
<dbReference type="Proteomes" id="UP000744032">
    <property type="component" value="Unassembled WGS sequence"/>
</dbReference>
<reference evidence="3 4" key="1">
    <citation type="submission" date="2020-04" db="EMBL/GenBank/DDBJ databases">
        <title>Genome sequence of Streptomyces galbus strain I339.</title>
        <authorList>
            <person name="Silva E.A.N."/>
            <person name="Merces M."/>
            <person name="Castelo Branco A.P.O.T."/>
            <person name="Vasconcelos P.C."/>
            <person name="Costa N.P."/>
            <person name="Marinho G.C.S."/>
            <person name="Oliveira C.J.B."/>
            <person name="Araujo D."/>
            <person name="Rodrigues Junior V.S."/>
            <person name="Almeida R."/>
            <person name="Silva Filho U.R."/>
            <person name="Andrade A.S.A."/>
            <person name="Cibulski S.P."/>
        </authorList>
    </citation>
    <scope>NUCLEOTIDE SEQUENCE [LARGE SCALE GENOMIC DNA]</scope>
    <source>
        <strain evidence="3 4">I339</strain>
    </source>
</reference>
<gene>
    <name evidence="3" type="ORF">HF200_33925</name>
</gene>
<comment type="caution">
    <text evidence="3">The sequence shown here is derived from an EMBL/GenBank/DDBJ whole genome shotgun (WGS) entry which is preliminary data.</text>
</comment>
<accession>A0ABX1IYB6</accession>
<dbReference type="RefSeq" id="WP_168376709.1">
    <property type="nucleotide sequence ID" value="NZ_JAAXMD010000645.1"/>
</dbReference>
<evidence type="ECO:0000256" key="1">
    <source>
        <dbReference type="SAM" id="Phobius"/>
    </source>
</evidence>
<dbReference type="EMBL" id="JAAXMD010000645">
    <property type="protein sequence ID" value="NKQ29177.1"/>
    <property type="molecule type" value="Genomic_DNA"/>
</dbReference>
<sequence length="154" mass="15697">MTAEATLPSTSVSPTARHLWTRSRGIALALLMLLAGAVAVATVRSDARHGELDPRSADPLGSRAVTELLADRGVTTRLVTTLAEARAATGPDTTLLVAVPDRLTEHQQTLLHSATTGSGGRTVLVAAGGWSVGTLAPGVTADPATSRDSTLDPG</sequence>
<evidence type="ECO:0000259" key="2">
    <source>
        <dbReference type="Pfam" id="PF14258"/>
    </source>
</evidence>
<keyword evidence="4" id="KW-1185">Reference proteome</keyword>
<organism evidence="3 4">
    <name type="scientific">Streptomyces galbus</name>
    <dbReference type="NCBI Taxonomy" id="33898"/>
    <lineage>
        <taxon>Bacteria</taxon>
        <taxon>Bacillati</taxon>
        <taxon>Actinomycetota</taxon>
        <taxon>Actinomycetes</taxon>
        <taxon>Kitasatosporales</taxon>
        <taxon>Streptomycetaceae</taxon>
        <taxon>Streptomyces</taxon>
    </lineage>
</organism>
<proteinExistence type="predicted"/>
<keyword evidence="1" id="KW-0472">Membrane</keyword>
<name>A0ABX1IYB6_STRGB</name>
<feature type="non-terminal residue" evidence="3">
    <location>
        <position position="154"/>
    </location>
</feature>
<protein>
    <submittedName>
        <fullName evidence="3">DUF4350 domain-containing protein</fullName>
    </submittedName>
</protein>